<protein>
    <recommendedName>
        <fullName evidence="3">CopG family transcriptional regulator</fullName>
    </recommendedName>
</protein>
<reference evidence="2" key="1">
    <citation type="submission" date="2017-09" db="EMBL/GenBank/DDBJ databases">
        <title>Depth-based differentiation of microbial function through sediment-hosted aquifers and enrichment of novel symbionts in the deep terrestrial subsurface.</title>
        <authorList>
            <person name="Probst A.J."/>
            <person name="Ladd B."/>
            <person name="Jarett J.K."/>
            <person name="Geller-Mcgrath D.E."/>
            <person name="Sieber C.M.K."/>
            <person name="Emerson J.B."/>
            <person name="Anantharaman K."/>
            <person name="Thomas B.C."/>
            <person name="Malmstrom R."/>
            <person name="Stieglmeier M."/>
            <person name="Klingl A."/>
            <person name="Woyke T."/>
            <person name="Ryan C.M."/>
            <person name="Banfield J.F."/>
        </authorList>
    </citation>
    <scope>NUCLEOTIDE SEQUENCE [LARGE SCALE GENOMIC DNA]</scope>
</reference>
<comment type="caution">
    <text evidence="1">The sequence shown here is derived from an EMBL/GenBank/DDBJ whole genome shotgun (WGS) entry which is preliminary data.</text>
</comment>
<proteinExistence type="predicted"/>
<sequence length="98" mass="11424">MKKNQKSKILPQFKSEDEERDFWATHDLTDYIDSFEPVELDLSALKPPTRPITVRLPLRLVVDLKRLANKKDVPYQSLLKVYLAEKVREEVLADNKAS</sequence>
<name>A0A2H0X953_UNCKA</name>
<dbReference type="Pfam" id="PF12441">
    <property type="entry name" value="CopG_antitoxin"/>
    <property type="match status" value="1"/>
</dbReference>
<evidence type="ECO:0008006" key="3">
    <source>
        <dbReference type="Google" id="ProtNLM"/>
    </source>
</evidence>
<evidence type="ECO:0000313" key="1">
    <source>
        <dbReference type="EMBL" id="PIS21463.1"/>
    </source>
</evidence>
<organism evidence="1 2">
    <name type="scientific">candidate division WWE3 bacterium CG08_land_8_20_14_0_20_41_15</name>
    <dbReference type="NCBI Taxonomy" id="1975086"/>
    <lineage>
        <taxon>Bacteria</taxon>
        <taxon>Katanobacteria</taxon>
    </lineage>
</organism>
<evidence type="ECO:0000313" key="2">
    <source>
        <dbReference type="Proteomes" id="UP000231098"/>
    </source>
</evidence>
<accession>A0A2H0X953</accession>
<dbReference type="EMBL" id="PEYV01000044">
    <property type="protein sequence ID" value="PIS21463.1"/>
    <property type="molecule type" value="Genomic_DNA"/>
</dbReference>
<gene>
    <name evidence="1" type="ORF">COT51_02610</name>
</gene>
<dbReference type="Proteomes" id="UP000231098">
    <property type="component" value="Unassembled WGS sequence"/>
</dbReference>
<dbReference type="InterPro" id="IPR022148">
    <property type="entry name" value="CopG_antitoxin"/>
</dbReference>
<dbReference type="AlphaFoldDB" id="A0A2H0X953"/>